<dbReference type="EMBL" id="VIKR01000005">
    <property type="protein sequence ID" value="TQV71974.1"/>
    <property type="molecule type" value="Genomic_DNA"/>
</dbReference>
<dbReference type="InterPro" id="IPR001647">
    <property type="entry name" value="HTH_TetR"/>
</dbReference>
<dbReference type="SUPFAM" id="SSF48498">
    <property type="entry name" value="Tetracyclin repressor-like, C-terminal domain"/>
    <property type="match status" value="1"/>
</dbReference>
<evidence type="ECO:0000256" key="1">
    <source>
        <dbReference type="ARBA" id="ARBA00023015"/>
    </source>
</evidence>
<sequence>MSYKSPDIHTEKASYHHGDLRNQLLSAGLEIIKTQGINALSLRKLAEKVGVSRTAPYHHFKNKNELLCAIAAFGFQVWTDRLKTIQDKSNISEEQRFREFAQSYVDFAVENPDLYDLMFGQPIWKESHNTGALKKDAYPAFQYQRDFIKSWQDQGILPEGFSDLRLSQVIWSTLHGIARLVIDGIYLQTNDSKQVAEMCDCAVKLFLIESQSQK</sequence>
<dbReference type="InterPro" id="IPR025996">
    <property type="entry name" value="MT1864/Rv1816-like_C"/>
</dbReference>
<evidence type="ECO:0000313" key="7">
    <source>
        <dbReference type="EMBL" id="TQV72027.1"/>
    </source>
</evidence>
<dbReference type="PANTHER" id="PTHR43479">
    <property type="entry name" value="ACREF/ENVCD OPERON REPRESSOR-RELATED"/>
    <property type="match status" value="1"/>
</dbReference>
<evidence type="ECO:0000259" key="5">
    <source>
        <dbReference type="PROSITE" id="PS50977"/>
    </source>
</evidence>
<dbReference type="AlphaFoldDB" id="A0A545T471"/>
<dbReference type="PANTHER" id="PTHR43479:SF11">
    <property type="entry name" value="ACREF_ENVCD OPERON REPRESSOR-RELATED"/>
    <property type="match status" value="1"/>
</dbReference>
<keyword evidence="2 4" id="KW-0238">DNA-binding</keyword>
<feature type="DNA-binding region" description="H-T-H motif" evidence="4">
    <location>
        <begin position="41"/>
        <end position="60"/>
    </location>
</feature>
<keyword evidence="1" id="KW-0805">Transcription regulation</keyword>
<dbReference type="Proteomes" id="UP000317839">
    <property type="component" value="Unassembled WGS sequence"/>
</dbReference>
<evidence type="ECO:0000256" key="2">
    <source>
        <dbReference type="ARBA" id="ARBA00023125"/>
    </source>
</evidence>
<dbReference type="PROSITE" id="PS50977">
    <property type="entry name" value="HTH_TETR_2"/>
    <property type="match status" value="1"/>
</dbReference>
<name>A0A545T471_9GAMM</name>
<dbReference type="GO" id="GO:0003677">
    <property type="term" value="F:DNA binding"/>
    <property type="evidence" value="ECO:0007669"/>
    <property type="project" value="UniProtKB-UniRule"/>
</dbReference>
<dbReference type="InterPro" id="IPR009057">
    <property type="entry name" value="Homeodomain-like_sf"/>
</dbReference>
<evidence type="ECO:0000256" key="3">
    <source>
        <dbReference type="ARBA" id="ARBA00023163"/>
    </source>
</evidence>
<feature type="domain" description="HTH tetR-type" evidence="5">
    <location>
        <begin position="18"/>
        <end position="78"/>
    </location>
</feature>
<comment type="caution">
    <text evidence="7">The sequence shown here is derived from an EMBL/GenBank/DDBJ whole genome shotgun (WGS) entry which is preliminary data.</text>
</comment>
<dbReference type="EMBL" id="VIKR01000005">
    <property type="protein sequence ID" value="TQV72027.1"/>
    <property type="molecule type" value="Genomic_DNA"/>
</dbReference>
<keyword evidence="8" id="KW-1185">Reference proteome</keyword>
<dbReference type="PRINTS" id="PR00455">
    <property type="entry name" value="HTHTETR"/>
</dbReference>
<dbReference type="OrthoDB" id="5293556at2"/>
<evidence type="ECO:0000256" key="4">
    <source>
        <dbReference type="PROSITE-ProRule" id="PRU00335"/>
    </source>
</evidence>
<dbReference type="SUPFAM" id="SSF46689">
    <property type="entry name" value="Homeodomain-like"/>
    <property type="match status" value="1"/>
</dbReference>
<evidence type="ECO:0000313" key="8">
    <source>
        <dbReference type="Proteomes" id="UP000317839"/>
    </source>
</evidence>
<protein>
    <submittedName>
        <fullName evidence="7">TetR/AcrR family transcriptional regulator</fullName>
    </submittedName>
</protein>
<keyword evidence="3" id="KW-0804">Transcription</keyword>
<gene>
    <name evidence="6" type="ORF">FLL45_17260</name>
    <name evidence="7" type="ORF">FLL45_17540</name>
</gene>
<accession>A0A545T471</accession>
<proteinExistence type="predicted"/>
<dbReference type="Gene3D" id="1.10.357.10">
    <property type="entry name" value="Tetracycline Repressor, domain 2"/>
    <property type="match status" value="1"/>
</dbReference>
<dbReference type="RefSeq" id="WP_142943354.1">
    <property type="nucleotide sequence ID" value="NZ_VIKR01000005.1"/>
</dbReference>
<dbReference type="Pfam" id="PF13305">
    <property type="entry name" value="TetR_C_33"/>
    <property type="match status" value="1"/>
</dbReference>
<dbReference type="InterPro" id="IPR050624">
    <property type="entry name" value="HTH-type_Tx_Regulator"/>
</dbReference>
<reference evidence="7 8" key="1">
    <citation type="submission" date="2019-06" db="EMBL/GenBank/DDBJ databases">
        <title>Draft genome of Aliikangiella marina GYP-15.</title>
        <authorList>
            <person name="Wang G."/>
        </authorList>
    </citation>
    <scope>NUCLEOTIDE SEQUENCE [LARGE SCALE GENOMIC DNA]</scope>
    <source>
        <strain evidence="7 8">GYP-15</strain>
    </source>
</reference>
<dbReference type="InterPro" id="IPR036271">
    <property type="entry name" value="Tet_transcr_reg_TetR-rel_C_sf"/>
</dbReference>
<organism evidence="7 8">
    <name type="scientific">Aliikangiella marina</name>
    <dbReference type="NCBI Taxonomy" id="1712262"/>
    <lineage>
        <taxon>Bacteria</taxon>
        <taxon>Pseudomonadati</taxon>
        <taxon>Pseudomonadota</taxon>
        <taxon>Gammaproteobacteria</taxon>
        <taxon>Oceanospirillales</taxon>
        <taxon>Pleioneaceae</taxon>
        <taxon>Aliikangiella</taxon>
    </lineage>
</organism>
<evidence type="ECO:0000313" key="6">
    <source>
        <dbReference type="EMBL" id="TQV71974.1"/>
    </source>
</evidence>
<dbReference type="Pfam" id="PF00440">
    <property type="entry name" value="TetR_N"/>
    <property type="match status" value="1"/>
</dbReference>